<evidence type="ECO:0000256" key="2">
    <source>
        <dbReference type="ARBA" id="ARBA00011140"/>
    </source>
</evidence>
<comment type="subcellular location">
    <subcellularLocation>
        <location evidence="6">Nucleus</location>
    </subcellularLocation>
</comment>
<dbReference type="SUPFAM" id="SSF54197">
    <property type="entry name" value="HIT-like"/>
    <property type="match status" value="1"/>
</dbReference>
<feature type="compositionally biased region" description="Basic and acidic residues" evidence="7">
    <location>
        <begin position="18"/>
        <end position="32"/>
    </location>
</feature>
<dbReference type="SUPFAM" id="SSF102860">
    <property type="entry name" value="mRNA decapping enzyme DcpS N-terminal domain"/>
    <property type="match status" value="1"/>
</dbReference>
<comment type="caution">
    <text evidence="8">The sequence shown here is derived from an EMBL/GenBank/DDBJ whole genome shotgun (WGS) entry which is preliminary data.</text>
</comment>
<feature type="compositionally biased region" description="Basic and acidic residues" evidence="7">
    <location>
        <begin position="1"/>
        <end position="10"/>
    </location>
</feature>
<dbReference type="InterPro" id="IPR008594">
    <property type="entry name" value="DcpS/DCS2"/>
</dbReference>
<name>A0ABR0Y5R5_HUSHU</name>
<dbReference type="Pfam" id="PF05652">
    <property type="entry name" value="DcpS"/>
    <property type="match status" value="1"/>
</dbReference>
<dbReference type="PANTHER" id="PTHR12978">
    <property type="entry name" value="HISTIDINE TRIAD HIT PROTEIN MEMBER"/>
    <property type="match status" value="1"/>
</dbReference>
<comment type="similarity">
    <text evidence="1 6">Belongs to the HIT family.</text>
</comment>
<reference evidence="8 9" key="1">
    <citation type="submission" date="2021-05" db="EMBL/GenBank/DDBJ databases">
        <authorList>
            <person name="Zahm M."/>
            <person name="Klopp C."/>
            <person name="Cabau C."/>
            <person name="Kuhl H."/>
            <person name="Suciu R."/>
            <person name="Ciorpac M."/>
            <person name="Holostenco D."/>
            <person name="Gessner J."/>
            <person name="Wuertz S."/>
            <person name="Hohne C."/>
            <person name="Stock M."/>
            <person name="Gislard M."/>
            <person name="Lluch J."/>
            <person name="Milhes M."/>
            <person name="Lampietro C."/>
            <person name="Lopez Roques C."/>
            <person name="Donnadieu C."/>
            <person name="Du K."/>
            <person name="Schartl M."/>
            <person name="Guiguen Y."/>
        </authorList>
    </citation>
    <scope>NUCLEOTIDE SEQUENCE [LARGE SCALE GENOMIC DNA]</scope>
    <source>
        <strain evidence="8">Hh-F2</strain>
        <tissue evidence="8">Blood</tissue>
    </source>
</reference>
<feature type="region of interest" description="Disordered" evidence="7">
    <location>
        <begin position="1"/>
        <end position="48"/>
    </location>
</feature>
<evidence type="ECO:0000256" key="4">
    <source>
        <dbReference type="ARBA" id="ARBA00015636"/>
    </source>
</evidence>
<dbReference type="PANTHER" id="PTHR12978:SF0">
    <property type="entry name" value="M7GPPPX DIPHOSPHATASE"/>
    <property type="match status" value="1"/>
</dbReference>
<dbReference type="PIRSF" id="PIRSF028973">
    <property type="entry name" value="Scavenger_mRNA_decap_enz"/>
    <property type="match status" value="1"/>
</dbReference>
<evidence type="ECO:0000313" key="9">
    <source>
        <dbReference type="Proteomes" id="UP001369086"/>
    </source>
</evidence>
<evidence type="ECO:0000256" key="3">
    <source>
        <dbReference type="ARBA" id="ARBA00012520"/>
    </source>
</evidence>
<gene>
    <name evidence="8" type="ORF">HHUSO_G34331</name>
</gene>
<keyword evidence="6" id="KW-0539">Nucleus</keyword>
<evidence type="ECO:0000313" key="8">
    <source>
        <dbReference type="EMBL" id="KAK6467992.1"/>
    </source>
</evidence>
<proteinExistence type="inferred from homology"/>
<dbReference type="Gene3D" id="3.30.200.40">
    <property type="entry name" value="Scavenger mRNA decapping enzyme, N-terminal domain"/>
    <property type="match status" value="1"/>
</dbReference>
<comment type="catalytic activity">
    <reaction evidence="5 6">
        <text>a 5'-end (N(7)-methyl 5'-triphosphoguanosine)-ribonucleoside in mRNA + H2O = N(7)-methyl-GMP + a 5'-end diphospho-ribonucleoside in mRNA + 2 H(+)</text>
        <dbReference type="Rhea" id="RHEA:65388"/>
        <dbReference type="Rhea" id="RHEA-COMP:17165"/>
        <dbReference type="Rhea" id="RHEA-COMP:17167"/>
        <dbReference type="ChEBI" id="CHEBI:15377"/>
        <dbReference type="ChEBI" id="CHEBI:15378"/>
        <dbReference type="ChEBI" id="CHEBI:58285"/>
        <dbReference type="ChEBI" id="CHEBI:156461"/>
        <dbReference type="ChEBI" id="CHEBI:167616"/>
        <dbReference type="EC" id="3.6.1.59"/>
    </reaction>
</comment>
<accession>A0ABR0Y5R5</accession>
<dbReference type="Gene3D" id="3.30.428.10">
    <property type="entry name" value="HIT-like"/>
    <property type="match status" value="1"/>
</dbReference>
<keyword evidence="6" id="KW-0507">mRNA processing</keyword>
<protein>
    <recommendedName>
        <fullName evidence="4 6">m7GpppX diphosphatase</fullName>
        <ecNumber evidence="3 6">3.6.1.59</ecNumber>
    </recommendedName>
</protein>
<dbReference type="InterPro" id="IPR011145">
    <property type="entry name" value="Scavenger_mRNA_decap_enz_N"/>
</dbReference>
<evidence type="ECO:0000256" key="7">
    <source>
        <dbReference type="SAM" id="MobiDB-lite"/>
    </source>
</evidence>
<organism evidence="8 9">
    <name type="scientific">Huso huso</name>
    <name type="common">Beluga</name>
    <name type="synonym">Acipenser huso</name>
    <dbReference type="NCBI Taxonomy" id="61971"/>
    <lineage>
        <taxon>Eukaryota</taxon>
        <taxon>Metazoa</taxon>
        <taxon>Chordata</taxon>
        <taxon>Craniata</taxon>
        <taxon>Vertebrata</taxon>
        <taxon>Euteleostomi</taxon>
        <taxon>Actinopterygii</taxon>
        <taxon>Chondrostei</taxon>
        <taxon>Acipenseriformes</taxon>
        <taxon>Acipenseridae</taxon>
        <taxon>Huso</taxon>
    </lineage>
</organism>
<dbReference type="Pfam" id="PF11969">
    <property type="entry name" value="DcpS_C"/>
    <property type="match status" value="1"/>
</dbReference>
<dbReference type="EMBL" id="JAHFZB010000046">
    <property type="protein sequence ID" value="KAK6467992.1"/>
    <property type="molecule type" value="Genomic_DNA"/>
</dbReference>
<comment type="subunit">
    <text evidence="2">Homodimer. Associates with components of the exosome multienzyme ribonuclease complex, such as EXOSC3 and EXOSC4. Interacts with NDOR1.</text>
</comment>
<dbReference type="InterPro" id="IPR036265">
    <property type="entry name" value="HIT-like_sf"/>
</dbReference>
<comment type="function">
    <text evidence="6">Decapping scavenger enzyme that catalyzes the cleavage of a residual cap structure following the degradation of mRNAs by the 3'-&gt;5' exosome-mediated mRNA decay pathway.</text>
</comment>
<evidence type="ECO:0000256" key="6">
    <source>
        <dbReference type="PIRNR" id="PIRNR028973"/>
    </source>
</evidence>
<dbReference type="Proteomes" id="UP001369086">
    <property type="component" value="Unassembled WGS sequence"/>
</dbReference>
<keyword evidence="9" id="KW-1185">Reference proteome</keyword>
<keyword evidence="6" id="KW-0378">Hydrolase</keyword>
<dbReference type="EC" id="3.6.1.59" evidence="3 6"/>
<evidence type="ECO:0000256" key="5">
    <source>
        <dbReference type="ARBA" id="ARBA00048222"/>
    </source>
</evidence>
<evidence type="ECO:0000256" key="1">
    <source>
        <dbReference type="ARBA" id="ARBA00010208"/>
    </source>
</evidence>
<sequence length="338" mass="38846">MADTKKRSLDSDNGTESGPEKKLATGDGDGKNTKKPVADPGSEAGSMLAGFQTEKIMRESSREKNIFIHGKMGSGPNEGQDAVLILEKTPFREDSLAELFKTSELKLQMRNDIYSTYHMHPPAHLNDIKATVVCPATEKHIKKYQSQELFLIQESGEDYRNITLPYIQEQSFSVQWVYNILEKKAEADRIVFEDPDPQNGFVLLPDFKWDQKQLDDLYLIAICHQREIKSLRDLTREHLPLLQNIQQQGQEAIMKRYSVPSCRLRVYLHYQPSYYHLHVHFTVLGYEAPGCGVERAHLLSDVIQNLQTDTQHYRTRTLTYPLRADDALLHKLREAGRF</sequence>